<evidence type="ECO:0000313" key="5">
    <source>
        <dbReference type="Proteomes" id="UP000310532"/>
    </source>
</evidence>
<name>A0A4S2B4N8_9BACE</name>
<dbReference type="SUPFAM" id="SSF56925">
    <property type="entry name" value="OMPA-like"/>
    <property type="match status" value="1"/>
</dbReference>
<evidence type="ECO:0000256" key="2">
    <source>
        <dbReference type="SAM" id="SignalP"/>
    </source>
</evidence>
<dbReference type="RefSeq" id="WP_136009014.1">
    <property type="nucleotide sequence ID" value="NZ_SRYZ01000003.1"/>
</dbReference>
<comment type="caution">
    <text evidence="4">The sequence shown here is derived from an EMBL/GenBank/DDBJ whole genome shotgun (WGS) entry which is preliminary data.</text>
</comment>
<proteinExistence type="predicted"/>
<gene>
    <name evidence="4" type="ORF">E5355_02280</name>
</gene>
<organism evidence="4 5">
    <name type="scientific">Bacteroides muris</name>
    <name type="common">ex Afrizal et al. 2022</name>
    <dbReference type="NCBI Taxonomy" id="2516960"/>
    <lineage>
        <taxon>Bacteria</taxon>
        <taxon>Pseudomonadati</taxon>
        <taxon>Bacteroidota</taxon>
        <taxon>Bacteroidia</taxon>
        <taxon>Bacteroidales</taxon>
        <taxon>Bacteroidaceae</taxon>
        <taxon>Bacteroides</taxon>
    </lineage>
</organism>
<keyword evidence="5" id="KW-1185">Reference proteome</keyword>
<dbReference type="InterPro" id="IPR011250">
    <property type="entry name" value="OMP/PagP_B-barrel"/>
</dbReference>
<accession>A0A4S2B4N8</accession>
<feature type="chain" id="PRO_5021005600" evidence="2">
    <location>
        <begin position="23"/>
        <end position="231"/>
    </location>
</feature>
<dbReference type="Pfam" id="PF13505">
    <property type="entry name" value="OMP_b-brl"/>
    <property type="match status" value="1"/>
</dbReference>
<feature type="domain" description="Outer membrane protein beta-barrel" evidence="3">
    <location>
        <begin position="9"/>
        <end position="231"/>
    </location>
</feature>
<dbReference type="Proteomes" id="UP000310532">
    <property type="component" value="Unassembled WGS sequence"/>
</dbReference>
<evidence type="ECO:0000256" key="1">
    <source>
        <dbReference type="ARBA" id="ARBA00022729"/>
    </source>
</evidence>
<keyword evidence="1 2" id="KW-0732">Signal</keyword>
<reference evidence="4 5" key="1">
    <citation type="submission" date="2019-04" db="EMBL/GenBank/DDBJ databases">
        <title>Microbes associate with the intestines of laboratory mice.</title>
        <authorList>
            <person name="Navarre W."/>
            <person name="Wong E."/>
            <person name="Huang K."/>
            <person name="Tropini C."/>
            <person name="Ng K."/>
            <person name="Yu B."/>
        </authorList>
    </citation>
    <scope>NUCLEOTIDE SEQUENCE [LARGE SCALE GENOMIC DNA]</scope>
    <source>
        <strain evidence="4 5">NM69_E16B</strain>
    </source>
</reference>
<evidence type="ECO:0000259" key="3">
    <source>
        <dbReference type="Pfam" id="PF13505"/>
    </source>
</evidence>
<feature type="signal peptide" evidence="2">
    <location>
        <begin position="1"/>
        <end position="22"/>
    </location>
</feature>
<dbReference type="EMBL" id="SRYZ01000003">
    <property type="protein sequence ID" value="TGY09078.1"/>
    <property type="molecule type" value="Genomic_DNA"/>
</dbReference>
<protein>
    <submittedName>
        <fullName evidence="4">PorT family protein</fullName>
    </submittedName>
</protein>
<sequence>MKKKYLIITVLFTCFCLLPASAQQVKFGIEAGGNWSHYKNDKSKAEQVGSMGGGFQLGGTVDYEFKHHWMLMSGLTWMQTRSSMELFNASVPFFPDTEIKMNHLNIPIKIGYNIRISKSLSLIPYVGIYGSINFNAGKCDVKNPYYMGETNHWRPMDGYSYIVPTEADIPYEYEATIDAFRRWNYGAVGGMKAVIAGRYTVSLQYYESIKKVQKQCNLRNYGYQLNVGYQF</sequence>
<dbReference type="AlphaFoldDB" id="A0A4S2B4N8"/>
<evidence type="ECO:0000313" key="4">
    <source>
        <dbReference type="EMBL" id="TGY09078.1"/>
    </source>
</evidence>
<dbReference type="InterPro" id="IPR027385">
    <property type="entry name" value="Beta-barrel_OMP"/>
</dbReference>